<reference evidence="8" key="2">
    <citation type="submission" date="2018-05" db="EMBL/GenBank/DDBJ databases">
        <title>OgluRS3 (Oryza glumaepatula Reference Sequence Version 3).</title>
        <authorList>
            <person name="Zhang J."/>
            <person name="Kudrna D."/>
            <person name="Lee S."/>
            <person name="Talag J."/>
            <person name="Welchert J."/>
            <person name="Wing R.A."/>
        </authorList>
    </citation>
    <scope>NUCLEOTIDE SEQUENCE [LARGE SCALE GENOMIC DNA]</scope>
</reference>
<feature type="region of interest" description="Disordered" evidence="7">
    <location>
        <begin position="1"/>
        <end position="37"/>
    </location>
</feature>
<sequence length="729" mass="79382">MKPPQNDKLQYHTPPLPSKSQQKSEAKSRTHRLAMPSPSLRLAVVGAGAAGLVAARELRREGHSPVVFERAASVGGTWLYDAAPATSDPLAAGAAHSSLYASLRTNLPREVMGFLDFPFASSAAEAGGGGDTRRFPGHDEVLRYLEEFARRFDLYGLVRFGTEVVRVRRDGGGGGGRWAVTSRKIGEKGRREEEEEVYDAIVVCNGHYTEPRVAHIPGVEAWPGKQMHSHNYRVPEPFHDQVVIIIGASASAVDISRDLAGVAKEVHVADRSAPACTCKRQPGYDNMWLHSMIDHAQEDGCVVFQDGSSIKADVIMHCTGAITVDDNCVDPLYKHVFPPEVAPHLSFIGLPWKVIPFPLFELQSKWVAGVLSGRVKLPSREEMMEDVKAFHSKMEARGWPKRYAHNFSDCQFEYDDWLAEQCGHPPIEQWRKLMYAATSENKAARPESYRDEWDDDHLVAEAAEDFKKYFARTRLRILRSAPSTARSTASLAVSLSSAVLPCRRTLGAISSARSRILLTSPSPTAASVSAILTPPNTTDSFGMYTENSSYLSGGRCHPYCRLAAASSKNTGTQPARMASNVERRVGVSPGGWRQNLACSIGRMYRMGSCEHLPPEQSTTTHASVRLAHSARMEPRMLGLEGRDTPPEKSISAGRRARRARASHARSRGSDAGWNDVGCGIACSCHGHARDSSVRNVRLPSAGSRSSDVVPHSLASAAAAAAAAARTGCE</sequence>
<organism evidence="8">
    <name type="scientific">Oryza glumipatula</name>
    <dbReference type="NCBI Taxonomy" id="40148"/>
    <lineage>
        <taxon>Eukaryota</taxon>
        <taxon>Viridiplantae</taxon>
        <taxon>Streptophyta</taxon>
        <taxon>Embryophyta</taxon>
        <taxon>Tracheophyta</taxon>
        <taxon>Spermatophyta</taxon>
        <taxon>Magnoliopsida</taxon>
        <taxon>Liliopsida</taxon>
        <taxon>Poales</taxon>
        <taxon>Poaceae</taxon>
        <taxon>BOP clade</taxon>
        <taxon>Oryzoideae</taxon>
        <taxon>Oryzeae</taxon>
        <taxon>Oryzinae</taxon>
        <taxon>Oryza</taxon>
    </lineage>
</organism>
<dbReference type="EC" id="1.-.-.-" evidence="6"/>
<dbReference type="Gene3D" id="3.50.50.60">
    <property type="entry name" value="FAD/NAD(P)-binding domain"/>
    <property type="match status" value="2"/>
</dbReference>
<comment type="similarity">
    <text evidence="1 6">Belongs to the FMO family.</text>
</comment>
<keyword evidence="5 6" id="KW-0560">Oxidoreductase</keyword>
<dbReference type="GO" id="GO:0050661">
    <property type="term" value="F:NADP binding"/>
    <property type="evidence" value="ECO:0007669"/>
    <property type="project" value="InterPro"/>
</dbReference>
<keyword evidence="6" id="KW-0503">Monooxygenase</keyword>
<feature type="region of interest" description="Disordered" evidence="7">
    <location>
        <begin position="638"/>
        <end position="669"/>
    </location>
</feature>
<dbReference type="Gramene" id="OGLUM10G18140.1">
    <property type="protein sequence ID" value="OGLUM10G18140.1"/>
    <property type="gene ID" value="OGLUM10G18140"/>
</dbReference>
<feature type="compositionally biased region" description="Basic residues" evidence="7">
    <location>
        <begin position="654"/>
        <end position="666"/>
    </location>
</feature>
<dbReference type="Proteomes" id="UP000026961">
    <property type="component" value="Chromosome 10"/>
</dbReference>
<dbReference type="SUPFAM" id="SSF51905">
    <property type="entry name" value="FAD/NAD(P)-binding domain"/>
    <property type="match status" value="2"/>
</dbReference>
<evidence type="ECO:0000256" key="3">
    <source>
        <dbReference type="ARBA" id="ARBA00022827"/>
    </source>
</evidence>
<dbReference type="InterPro" id="IPR036188">
    <property type="entry name" value="FAD/NAD-bd_sf"/>
</dbReference>
<dbReference type="GO" id="GO:0004499">
    <property type="term" value="F:N,N-dimethylaniline monooxygenase activity"/>
    <property type="evidence" value="ECO:0007669"/>
    <property type="project" value="InterPro"/>
</dbReference>
<evidence type="ECO:0000313" key="9">
    <source>
        <dbReference type="Proteomes" id="UP000026961"/>
    </source>
</evidence>
<keyword evidence="2 6" id="KW-0285">Flavoprotein</keyword>
<dbReference type="InterPro" id="IPR050346">
    <property type="entry name" value="FMO-like"/>
</dbReference>
<evidence type="ECO:0000256" key="5">
    <source>
        <dbReference type="ARBA" id="ARBA00023002"/>
    </source>
</evidence>
<dbReference type="GO" id="GO:0050660">
    <property type="term" value="F:flavin adenine dinucleotide binding"/>
    <property type="evidence" value="ECO:0007669"/>
    <property type="project" value="InterPro"/>
</dbReference>
<evidence type="ECO:0000256" key="2">
    <source>
        <dbReference type="ARBA" id="ARBA00022630"/>
    </source>
</evidence>
<protein>
    <recommendedName>
        <fullName evidence="6">Flavin-containing monooxygenase</fullName>
        <ecNumber evidence="6">1.-.-.-</ecNumber>
    </recommendedName>
</protein>
<comment type="cofactor">
    <cofactor evidence="6">
        <name>FAD</name>
        <dbReference type="ChEBI" id="CHEBI:57692"/>
    </cofactor>
</comment>
<proteinExistence type="inferred from homology"/>
<dbReference type="Pfam" id="PF00743">
    <property type="entry name" value="FMO-like"/>
    <property type="match status" value="2"/>
</dbReference>
<dbReference type="HOGENOM" id="CLU_380099_0_0_1"/>
<dbReference type="eggNOG" id="KOG1399">
    <property type="taxonomic scope" value="Eukaryota"/>
</dbReference>
<keyword evidence="3 6" id="KW-0274">FAD</keyword>
<evidence type="ECO:0000313" key="8">
    <source>
        <dbReference type="EnsemblPlants" id="OGLUM10G18140.1"/>
    </source>
</evidence>
<dbReference type="InterPro" id="IPR000960">
    <property type="entry name" value="Flavin_mOase"/>
</dbReference>
<reference evidence="8" key="1">
    <citation type="submission" date="2015-04" db="UniProtKB">
        <authorList>
            <consortium name="EnsemblPlants"/>
        </authorList>
    </citation>
    <scope>IDENTIFICATION</scope>
</reference>
<evidence type="ECO:0000256" key="4">
    <source>
        <dbReference type="ARBA" id="ARBA00022857"/>
    </source>
</evidence>
<evidence type="ECO:0000256" key="6">
    <source>
        <dbReference type="RuleBase" id="RU361177"/>
    </source>
</evidence>
<evidence type="ECO:0000256" key="1">
    <source>
        <dbReference type="ARBA" id="ARBA00009183"/>
    </source>
</evidence>
<keyword evidence="9" id="KW-1185">Reference proteome</keyword>
<dbReference type="EnsemblPlants" id="OGLUM10G18140.1">
    <property type="protein sequence ID" value="OGLUM10G18140.1"/>
    <property type="gene ID" value="OGLUM10G18140"/>
</dbReference>
<dbReference type="PRINTS" id="PR00370">
    <property type="entry name" value="FMOXYGENASE"/>
</dbReference>
<dbReference type="AlphaFoldDB" id="A0A0E0BDK4"/>
<accession>A0A0E0BDK4</accession>
<name>A0A0E0BDK4_9ORYZ</name>
<dbReference type="PANTHER" id="PTHR23023">
    <property type="entry name" value="DIMETHYLANILINE MONOOXYGENASE"/>
    <property type="match status" value="1"/>
</dbReference>
<evidence type="ECO:0000256" key="7">
    <source>
        <dbReference type="SAM" id="MobiDB-lite"/>
    </source>
</evidence>
<dbReference type="STRING" id="40148.A0A0E0BDK4"/>
<keyword evidence="4" id="KW-0521">NADP</keyword>
<dbReference type="InterPro" id="IPR020946">
    <property type="entry name" value="Flavin_mOase-like"/>
</dbReference>
<dbReference type="FunFam" id="3.50.50.60:FF:000099">
    <property type="entry name" value="Flavin-containing monooxygenase"/>
    <property type="match status" value="1"/>
</dbReference>